<keyword evidence="6" id="KW-0238">DNA-binding</keyword>
<dbReference type="OrthoDB" id="9782620at2"/>
<dbReference type="Pfam" id="PF02586">
    <property type="entry name" value="SRAP"/>
    <property type="match status" value="1"/>
</dbReference>
<dbReference type="InterPro" id="IPR036590">
    <property type="entry name" value="SRAP-like"/>
</dbReference>
<dbReference type="SUPFAM" id="SSF143081">
    <property type="entry name" value="BB1717-like"/>
    <property type="match status" value="1"/>
</dbReference>
<reference evidence="9 10" key="1">
    <citation type="submission" date="2018-06" db="EMBL/GenBank/DDBJ databases">
        <title>Genomic Encyclopedia of Archaeal and Bacterial Type Strains, Phase II (KMG-II): from individual species to whole genera.</title>
        <authorList>
            <person name="Goeker M."/>
        </authorList>
    </citation>
    <scope>NUCLEOTIDE SEQUENCE [LARGE SCALE GENOMIC DNA]</scope>
    <source>
        <strain evidence="9 10">DSM 29821</strain>
    </source>
</reference>
<keyword evidence="7" id="KW-0456">Lyase</keyword>
<dbReference type="EMBL" id="QLMA01000001">
    <property type="protein sequence ID" value="RAJ87622.1"/>
    <property type="molecule type" value="Genomic_DNA"/>
</dbReference>
<dbReference type="GO" id="GO:0016829">
    <property type="term" value="F:lyase activity"/>
    <property type="evidence" value="ECO:0007669"/>
    <property type="project" value="UniProtKB-KW"/>
</dbReference>
<dbReference type="GO" id="GO:0106300">
    <property type="term" value="P:protein-DNA covalent cross-linking repair"/>
    <property type="evidence" value="ECO:0007669"/>
    <property type="project" value="InterPro"/>
</dbReference>
<evidence type="ECO:0000256" key="3">
    <source>
        <dbReference type="ARBA" id="ARBA00022763"/>
    </source>
</evidence>
<dbReference type="GO" id="GO:0006508">
    <property type="term" value="P:proteolysis"/>
    <property type="evidence" value="ECO:0007669"/>
    <property type="project" value="UniProtKB-KW"/>
</dbReference>
<evidence type="ECO:0000313" key="10">
    <source>
        <dbReference type="Proteomes" id="UP000249819"/>
    </source>
</evidence>
<sequence>MCYDIAFTTRIESVFKLMPLLNTAPGADLSFDPTYHKIGMSYPQWPIVLDHEGPQLAKLTWGPIPKMLNSPEKVKRQRQMFLNARSEKVLEPRTMWNAIRHQRCLIPVTGFFEYREIPGWKNKVPYYIKSNDQEVFFIAGLWTLSNSWDVDKPEPIPTFTLLTRQANQVMQQIHNGGDNAGRMPMMLTNELAEEWIKPNLTDTDIRDVLQYTQPSDTLEYWTVNSVRKAKPDDESVLAHINYEGLPPVLTD</sequence>
<keyword evidence="2 8" id="KW-0645">Protease</keyword>
<keyword evidence="10" id="KW-1185">Reference proteome</keyword>
<keyword evidence="4 8" id="KW-0378">Hydrolase</keyword>
<dbReference type="GO" id="GO:0003697">
    <property type="term" value="F:single-stranded DNA binding"/>
    <property type="evidence" value="ECO:0007669"/>
    <property type="project" value="InterPro"/>
</dbReference>
<evidence type="ECO:0000313" key="9">
    <source>
        <dbReference type="EMBL" id="RAJ87622.1"/>
    </source>
</evidence>
<dbReference type="Gene3D" id="3.90.1680.10">
    <property type="entry name" value="SOS response associated peptidase-like"/>
    <property type="match status" value="1"/>
</dbReference>
<organism evidence="9 10">
    <name type="scientific">Chitinophaga dinghuensis</name>
    <dbReference type="NCBI Taxonomy" id="1539050"/>
    <lineage>
        <taxon>Bacteria</taxon>
        <taxon>Pseudomonadati</taxon>
        <taxon>Bacteroidota</taxon>
        <taxon>Chitinophagia</taxon>
        <taxon>Chitinophagales</taxon>
        <taxon>Chitinophagaceae</taxon>
        <taxon>Chitinophaga</taxon>
    </lineage>
</organism>
<dbReference type="AlphaFoldDB" id="A0A327WCK0"/>
<dbReference type="Proteomes" id="UP000249819">
    <property type="component" value="Unassembled WGS sequence"/>
</dbReference>
<evidence type="ECO:0000256" key="1">
    <source>
        <dbReference type="ARBA" id="ARBA00008136"/>
    </source>
</evidence>
<dbReference type="EC" id="3.4.-.-" evidence="8"/>
<comment type="caution">
    <text evidence="9">The sequence shown here is derived from an EMBL/GenBank/DDBJ whole genome shotgun (WGS) entry which is preliminary data.</text>
</comment>
<evidence type="ECO:0000256" key="5">
    <source>
        <dbReference type="ARBA" id="ARBA00023124"/>
    </source>
</evidence>
<evidence type="ECO:0000256" key="7">
    <source>
        <dbReference type="ARBA" id="ARBA00023239"/>
    </source>
</evidence>
<dbReference type="PANTHER" id="PTHR13604">
    <property type="entry name" value="DC12-RELATED"/>
    <property type="match status" value="1"/>
</dbReference>
<evidence type="ECO:0000256" key="6">
    <source>
        <dbReference type="ARBA" id="ARBA00023125"/>
    </source>
</evidence>
<comment type="similarity">
    <text evidence="1 8">Belongs to the SOS response-associated peptidase family.</text>
</comment>
<protein>
    <recommendedName>
        <fullName evidence="8">Abasic site processing protein</fullName>
        <ecNumber evidence="8">3.4.-.-</ecNumber>
    </recommendedName>
</protein>
<evidence type="ECO:0000256" key="8">
    <source>
        <dbReference type="RuleBase" id="RU364100"/>
    </source>
</evidence>
<accession>A0A327WCK0</accession>
<evidence type="ECO:0000256" key="2">
    <source>
        <dbReference type="ARBA" id="ARBA00022670"/>
    </source>
</evidence>
<evidence type="ECO:0000256" key="4">
    <source>
        <dbReference type="ARBA" id="ARBA00022801"/>
    </source>
</evidence>
<name>A0A327WCK0_9BACT</name>
<dbReference type="RefSeq" id="WP_111590302.1">
    <property type="nucleotide sequence ID" value="NZ_QLMA01000001.1"/>
</dbReference>
<keyword evidence="5" id="KW-0190">Covalent protein-DNA linkage</keyword>
<dbReference type="InterPro" id="IPR003738">
    <property type="entry name" value="SRAP"/>
</dbReference>
<gene>
    <name evidence="9" type="ORF">CLV59_101383</name>
</gene>
<keyword evidence="3" id="KW-0227">DNA damage</keyword>
<proteinExistence type="inferred from homology"/>
<dbReference type="PANTHER" id="PTHR13604:SF0">
    <property type="entry name" value="ABASIC SITE PROCESSING PROTEIN HMCES"/>
    <property type="match status" value="1"/>
</dbReference>
<dbReference type="GO" id="GO:0008233">
    <property type="term" value="F:peptidase activity"/>
    <property type="evidence" value="ECO:0007669"/>
    <property type="project" value="UniProtKB-KW"/>
</dbReference>